<dbReference type="AlphaFoldDB" id="A0A077R346"/>
<evidence type="ECO:0000256" key="1">
    <source>
        <dbReference type="SAM" id="SignalP"/>
    </source>
</evidence>
<feature type="chain" id="PRO_5001722959" description="SCP domain-containing protein" evidence="1">
    <location>
        <begin position="25"/>
        <end position="177"/>
    </location>
</feature>
<dbReference type="EMBL" id="HG529575">
    <property type="protein sequence ID" value="CDI53326.1"/>
    <property type="molecule type" value="Genomic_DNA"/>
</dbReference>
<name>A0A077R346_9BASI</name>
<reference evidence="2" key="1">
    <citation type="journal article" date="2014" name="Genome Biol. Evol.">
        <title>Gene Loss Rather Than Gene Gain Is Associated with a Host Jump from Monocots to Dicots in the Smut Fungus Melanopsichium pennsylvanicum.</title>
        <authorList>
            <person name="Sharma R."/>
            <person name="Mishra B."/>
            <person name="Runge F."/>
            <person name="Thines M."/>
        </authorList>
    </citation>
    <scope>NUCLEOTIDE SEQUENCE</scope>
    <source>
        <strain evidence="2">4</strain>
    </source>
</reference>
<accession>A0A077R346</accession>
<sequence>MVAIQKHFFVPFLLLTFLSLGAFAAVPEQIYRHGPPAAVPLAPTEADHQMMAALDNAQRTRYTEANQDLHWLGPVNHLEIPNIANRAFQIAREHGGGAVGWLPGPNGQWDFYWASYIPSDTPLGRSLGLRNAFETGQHAAASVLWKTRDNYSYILRIMKFNEPHFQPPLQPLHDFLA</sequence>
<evidence type="ECO:0000313" key="2">
    <source>
        <dbReference type="EMBL" id="CDI53326.1"/>
    </source>
</evidence>
<evidence type="ECO:0008006" key="3">
    <source>
        <dbReference type="Google" id="ProtNLM"/>
    </source>
</evidence>
<keyword evidence="1" id="KW-0732">Signal</keyword>
<organism evidence="2">
    <name type="scientific">Melanopsichium pennsylvanicum 4</name>
    <dbReference type="NCBI Taxonomy" id="1398559"/>
    <lineage>
        <taxon>Eukaryota</taxon>
        <taxon>Fungi</taxon>
        <taxon>Dikarya</taxon>
        <taxon>Basidiomycota</taxon>
        <taxon>Ustilaginomycotina</taxon>
        <taxon>Ustilaginomycetes</taxon>
        <taxon>Ustilaginales</taxon>
        <taxon>Ustilaginaceae</taxon>
        <taxon>Melanopsichium</taxon>
    </lineage>
</organism>
<proteinExistence type="predicted"/>
<feature type="signal peptide" evidence="1">
    <location>
        <begin position="1"/>
        <end position="24"/>
    </location>
</feature>
<protein>
    <recommendedName>
        <fullName evidence="3">SCP domain-containing protein</fullName>
    </recommendedName>
</protein>